<name>A0A8X6NWF5_NEPPI</name>
<evidence type="ECO:0000313" key="3">
    <source>
        <dbReference type="Proteomes" id="UP000887013"/>
    </source>
</evidence>
<comment type="caution">
    <text evidence="2">The sequence shown here is derived from an EMBL/GenBank/DDBJ whole genome shotgun (WGS) entry which is preliminary data.</text>
</comment>
<keyword evidence="3" id="KW-1185">Reference proteome</keyword>
<proteinExistence type="predicted"/>
<reference evidence="2" key="1">
    <citation type="submission" date="2020-08" db="EMBL/GenBank/DDBJ databases">
        <title>Multicomponent nature underlies the extraordinary mechanical properties of spider dragline silk.</title>
        <authorList>
            <person name="Kono N."/>
            <person name="Nakamura H."/>
            <person name="Mori M."/>
            <person name="Yoshida Y."/>
            <person name="Ohtoshi R."/>
            <person name="Malay A.D."/>
            <person name="Moran D.A.P."/>
            <person name="Tomita M."/>
            <person name="Numata K."/>
            <person name="Arakawa K."/>
        </authorList>
    </citation>
    <scope>NUCLEOTIDE SEQUENCE</scope>
</reference>
<accession>A0A8X6NWF5</accession>
<gene>
    <name evidence="2" type="ORF">NPIL_280561</name>
</gene>
<protein>
    <submittedName>
        <fullName evidence="2">Uncharacterized protein</fullName>
    </submittedName>
</protein>
<dbReference type="EMBL" id="BMAW01013798">
    <property type="protein sequence ID" value="GFT35809.1"/>
    <property type="molecule type" value="Genomic_DNA"/>
</dbReference>
<sequence length="42" mass="4823">MGQFYALDSVIYPLEIYSKEFIDGDPDGKESYSNNETDNENN</sequence>
<evidence type="ECO:0000313" key="2">
    <source>
        <dbReference type="EMBL" id="GFT35809.1"/>
    </source>
</evidence>
<dbReference type="AlphaFoldDB" id="A0A8X6NWF5"/>
<evidence type="ECO:0000256" key="1">
    <source>
        <dbReference type="SAM" id="MobiDB-lite"/>
    </source>
</evidence>
<feature type="non-terminal residue" evidence="2">
    <location>
        <position position="42"/>
    </location>
</feature>
<organism evidence="2 3">
    <name type="scientific">Nephila pilipes</name>
    <name type="common">Giant wood spider</name>
    <name type="synonym">Nephila maculata</name>
    <dbReference type="NCBI Taxonomy" id="299642"/>
    <lineage>
        <taxon>Eukaryota</taxon>
        <taxon>Metazoa</taxon>
        <taxon>Ecdysozoa</taxon>
        <taxon>Arthropoda</taxon>
        <taxon>Chelicerata</taxon>
        <taxon>Arachnida</taxon>
        <taxon>Araneae</taxon>
        <taxon>Araneomorphae</taxon>
        <taxon>Entelegynae</taxon>
        <taxon>Araneoidea</taxon>
        <taxon>Nephilidae</taxon>
        <taxon>Nephila</taxon>
    </lineage>
</organism>
<feature type="region of interest" description="Disordered" evidence="1">
    <location>
        <begin position="23"/>
        <end position="42"/>
    </location>
</feature>
<dbReference type="Proteomes" id="UP000887013">
    <property type="component" value="Unassembled WGS sequence"/>
</dbReference>